<reference evidence="2" key="1">
    <citation type="submission" date="2020-08" db="EMBL/GenBank/DDBJ databases">
        <title>Multicomponent nature underlies the extraordinary mechanical properties of spider dragline silk.</title>
        <authorList>
            <person name="Kono N."/>
            <person name="Nakamura H."/>
            <person name="Mori M."/>
            <person name="Yoshida Y."/>
            <person name="Ohtoshi R."/>
            <person name="Malay A.D."/>
            <person name="Moran D.A.P."/>
            <person name="Tomita M."/>
            <person name="Numata K."/>
            <person name="Arakawa K."/>
        </authorList>
    </citation>
    <scope>NUCLEOTIDE SEQUENCE</scope>
</reference>
<keyword evidence="3" id="KW-1185">Reference proteome</keyword>
<organism evidence="2 3">
    <name type="scientific">Trichonephila clavipes</name>
    <name type="common">Golden silk orbweaver</name>
    <name type="synonym">Nephila clavipes</name>
    <dbReference type="NCBI Taxonomy" id="2585209"/>
    <lineage>
        <taxon>Eukaryota</taxon>
        <taxon>Metazoa</taxon>
        <taxon>Ecdysozoa</taxon>
        <taxon>Arthropoda</taxon>
        <taxon>Chelicerata</taxon>
        <taxon>Arachnida</taxon>
        <taxon>Araneae</taxon>
        <taxon>Araneomorphae</taxon>
        <taxon>Entelegynae</taxon>
        <taxon>Araneoidea</taxon>
        <taxon>Nephilidae</taxon>
        <taxon>Trichonephila</taxon>
    </lineage>
</organism>
<evidence type="ECO:0000259" key="1">
    <source>
        <dbReference type="Pfam" id="PF01498"/>
    </source>
</evidence>
<evidence type="ECO:0000313" key="2">
    <source>
        <dbReference type="EMBL" id="GFY07386.1"/>
    </source>
</evidence>
<dbReference type="InterPro" id="IPR002492">
    <property type="entry name" value="Transposase_Tc1-like"/>
</dbReference>
<sequence length="122" mass="13947">MEVRLSQVDAARHLNVSRSVVPRLWNQYQTGASVSRRHVSGLPRTTLAGDLFITLSAQRRRISVQQLVPDPSVAPGRKISASVVRRRLHNSGLYARRPVVCVPLNRRHLSWAREHRLEQETR</sequence>
<dbReference type="AlphaFoldDB" id="A0A8X6SFA2"/>
<comment type="caution">
    <text evidence="2">The sequence shown here is derived from an EMBL/GenBank/DDBJ whole genome shotgun (WGS) entry which is preliminary data.</text>
</comment>
<dbReference type="Pfam" id="PF01498">
    <property type="entry name" value="HTH_Tnp_Tc3_2"/>
    <property type="match status" value="1"/>
</dbReference>
<dbReference type="EMBL" id="BMAU01021272">
    <property type="protein sequence ID" value="GFY07386.1"/>
    <property type="molecule type" value="Genomic_DNA"/>
</dbReference>
<feature type="domain" description="Transposase Tc1-like" evidence="1">
    <location>
        <begin position="54"/>
        <end position="116"/>
    </location>
</feature>
<accession>A0A8X6SFA2</accession>
<name>A0A8X6SFA2_TRICX</name>
<dbReference type="GO" id="GO:0015074">
    <property type="term" value="P:DNA integration"/>
    <property type="evidence" value="ECO:0007669"/>
    <property type="project" value="InterPro"/>
</dbReference>
<gene>
    <name evidence="2" type="primary">AVEN_195139_1</name>
    <name evidence="2" type="ORF">TNCV_5085711</name>
</gene>
<dbReference type="Proteomes" id="UP000887159">
    <property type="component" value="Unassembled WGS sequence"/>
</dbReference>
<evidence type="ECO:0000313" key="3">
    <source>
        <dbReference type="Proteomes" id="UP000887159"/>
    </source>
</evidence>
<dbReference type="GO" id="GO:0006313">
    <property type="term" value="P:DNA transposition"/>
    <property type="evidence" value="ECO:0007669"/>
    <property type="project" value="InterPro"/>
</dbReference>
<protein>
    <submittedName>
        <fullName evidence="2">HTH_Tnp_Tc3_2 domain-containing protein</fullName>
    </submittedName>
</protein>
<proteinExistence type="predicted"/>
<dbReference type="GO" id="GO:0003677">
    <property type="term" value="F:DNA binding"/>
    <property type="evidence" value="ECO:0007669"/>
    <property type="project" value="InterPro"/>
</dbReference>